<keyword evidence="8" id="KW-1185">Reference proteome</keyword>
<protein>
    <recommendedName>
        <fullName evidence="9">Polysaccharide biosynthesis protein</fullName>
    </recommendedName>
</protein>
<keyword evidence="5 6" id="KW-0472">Membrane</keyword>
<dbReference type="PANTHER" id="PTHR30250:SF26">
    <property type="entry name" value="PSMA PROTEIN"/>
    <property type="match status" value="1"/>
</dbReference>
<feature type="transmembrane region" description="Helical" evidence="6">
    <location>
        <begin position="380"/>
        <end position="396"/>
    </location>
</feature>
<feature type="transmembrane region" description="Helical" evidence="6">
    <location>
        <begin position="55"/>
        <end position="73"/>
    </location>
</feature>
<name>A0ABV1IU58_9FIRM</name>
<evidence type="ECO:0000313" key="8">
    <source>
        <dbReference type="Proteomes" id="UP001482154"/>
    </source>
</evidence>
<feature type="transmembrane region" description="Helical" evidence="6">
    <location>
        <begin position="348"/>
        <end position="368"/>
    </location>
</feature>
<keyword evidence="2" id="KW-1003">Cell membrane</keyword>
<feature type="transmembrane region" description="Helical" evidence="6">
    <location>
        <begin position="316"/>
        <end position="336"/>
    </location>
</feature>
<dbReference type="PANTHER" id="PTHR30250">
    <property type="entry name" value="PST FAMILY PREDICTED COLANIC ACID TRANSPORTER"/>
    <property type="match status" value="1"/>
</dbReference>
<keyword evidence="3 6" id="KW-0812">Transmembrane</keyword>
<dbReference type="RefSeq" id="WP_329965581.1">
    <property type="nucleotide sequence ID" value="NZ_JBBNIN010000007.1"/>
</dbReference>
<feature type="transmembrane region" description="Helical" evidence="6">
    <location>
        <begin position="94"/>
        <end position="116"/>
    </location>
</feature>
<evidence type="ECO:0000256" key="6">
    <source>
        <dbReference type="SAM" id="Phobius"/>
    </source>
</evidence>
<comment type="subcellular location">
    <subcellularLocation>
        <location evidence="1">Cell membrane</location>
        <topology evidence="1">Multi-pass membrane protein</topology>
    </subcellularLocation>
</comment>
<feature type="transmembrane region" description="Helical" evidence="6">
    <location>
        <begin position="471"/>
        <end position="490"/>
    </location>
</feature>
<evidence type="ECO:0008006" key="9">
    <source>
        <dbReference type="Google" id="ProtNLM"/>
    </source>
</evidence>
<feature type="transmembrane region" description="Helical" evidence="6">
    <location>
        <begin position="128"/>
        <end position="146"/>
    </location>
</feature>
<comment type="caution">
    <text evidence="7">The sequence shown here is derived from an EMBL/GenBank/DDBJ whole genome shotgun (WGS) entry which is preliminary data.</text>
</comment>
<feature type="transmembrane region" description="Helical" evidence="6">
    <location>
        <begin position="158"/>
        <end position="181"/>
    </location>
</feature>
<feature type="transmembrane region" description="Helical" evidence="6">
    <location>
        <begin position="402"/>
        <end position="420"/>
    </location>
</feature>
<evidence type="ECO:0000313" key="7">
    <source>
        <dbReference type="EMBL" id="MEQ2710756.1"/>
    </source>
</evidence>
<evidence type="ECO:0000256" key="2">
    <source>
        <dbReference type="ARBA" id="ARBA00022475"/>
    </source>
</evidence>
<keyword evidence="4 6" id="KW-1133">Transmembrane helix</keyword>
<evidence type="ECO:0000256" key="4">
    <source>
        <dbReference type="ARBA" id="ARBA00022989"/>
    </source>
</evidence>
<dbReference type="EMBL" id="JBBNIN010000007">
    <property type="protein sequence ID" value="MEQ2710756.1"/>
    <property type="molecule type" value="Genomic_DNA"/>
</dbReference>
<proteinExistence type="predicted"/>
<evidence type="ECO:0000256" key="1">
    <source>
        <dbReference type="ARBA" id="ARBA00004651"/>
    </source>
</evidence>
<evidence type="ECO:0000256" key="3">
    <source>
        <dbReference type="ARBA" id="ARBA00022692"/>
    </source>
</evidence>
<evidence type="ECO:0000256" key="5">
    <source>
        <dbReference type="ARBA" id="ARBA00023136"/>
    </source>
</evidence>
<dbReference type="InterPro" id="IPR050833">
    <property type="entry name" value="Poly_Biosynth_Transport"/>
</dbReference>
<accession>A0ABV1IU58</accession>
<feature type="transmembrane region" description="Helical" evidence="6">
    <location>
        <begin position="441"/>
        <end position="459"/>
    </location>
</feature>
<dbReference type="Proteomes" id="UP001482154">
    <property type="component" value="Unassembled WGS sequence"/>
</dbReference>
<reference evidence="7 8" key="1">
    <citation type="submission" date="2024-04" db="EMBL/GenBank/DDBJ databases">
        <title>Human intestinal bacterial collection.</title>
        <authorList>
            <person name="Pauvert C."/>
            <person name="Hitch T.C.A."/>
            <person name="Clavel T."/>
        </authorList>
    </citation>
    <scope>NUCLEOTIDE SEQUENCE [LARGE SCALE GENOMIC DNA]</scope>
    <source>
        <strain evidence="7 8">CLA-AA-H249</strain>
    </source>
</reference>
<sequence>MKNRSRTEYSVLNIIAGVGGYIVNTILGFICRMVFVKCLAADYLGVNGLFTNILSMLSLAELGIGGAIIYALYKPLAEHDDEKIASLVKVYGTAYRIIGIVIGIIGICLMPFLNFIITKPPHITESIYVLYMINLFNTVITYFYSYRSSLLIAAQQNYIVVGINYIITILQSIFQMVALVITRNYMVYIAIQTLGTIIYNLIVSYTAQRRFPCINNKNIESLPENERKSLFKDIRDLTFYKISGLLVNSTDNILITFFRGLATTGIASNYTLLVNTINSLLGQVFNSLTASIGNHNAIESEEKKYQMFGFMNMMNFWIFGWATLGIIFCSSDIVQLCFGTEYVLPIKIPMVIALNFYTVGMMNAVWTYKHTLGLFKYGRFLQIITGILNIIFSVYLGRKWGLFGILFATFMARILTNLWYDPYAVYTHGFHKSVIQYFKKYIYYIIVLGMAAILCYVSFKLIVGPLVLRILIKMVVCSVITNIVFFIAFYKSREMVVLKNIVIKVCKIIKKRG</sequence>
<feature type="transmembrane region" description="Helical" evidence="6">
    <location>
        <begin position="187"/>
        <end position="207"/>
    </location>
</feature>
<organism evidence="7 8">
    <name type="scientific">Anaerostipes amylophilus</name>
    <dbReference type="NCBI Taxonomy" id="2981779"/>
    <lineage>
        <taxon>Bacteria</taxon>
        <taxon>Bacillati</taxon>
        <taxon>Bacillota</taxon>
        <taxon>Clostridia</taxon>
        <taxon>Lachnospirales</taxon>
        <taxon>Lachnospiraceae</taxon>
        <taxon>Anaerostipes</taxon>
    </lineage>
</organism>
<gene>
    <name evidence="7" type="ORF">AAAU51_06170</name>
</gene>
<feature type="transmembrane region" description="Helical" evidence="6">
    <location>
        <begin position="12"/>
        <end position="35"/>
    </location>
</feature>